<dbReference type="Proteomes" id="UP000001261">
    <property type="component" value="Unassembled WGS sequence"/>
</dbReference>
<feature type="compositionally biased region" description="Low complexity" evidence="1">
    <location>
        <begin position="434"/>
        <end position="453"/>
    </location>
</feature>
<evidence type="ECO:0000256" key="1">
    <source>
        <dbReference type="SAM" id="MobiDB-lite"/>
    </source>
</evidence>
<accession>J3KIT6</accession>
<name>J3KIT6_COCIM</name>
<feature type="region of interest" description="Disordered" evidence="1">
    <location>
        <begin position="200"/>
        <end position="222"/>
    </location>
</feature>
<dbReference type="InterPro" id="IPR004354">
    <property type="entry name" value="Meiotic_Rec114"/>
</dbReference>
<reference evidence="3" key="2">
    <citation type="journal article" date="2010" name="Genome Res.">
        <title>Population genomic sequencing of Coccidioides fungi reveals recent hybridization and transposon control.</title>
        <authorList>
            <person name="Neafsey D.E."/>
            <person name="Barker B.M."/>
            <person name="Sharpton T.J."/>
            <person name="Stajich J.E."/>
            <person name="Park D.J."/>
            <person name="Whiston E."/>
            <person name="Hung C.-Y."/>
            <person name="McMahan C."/>
            <person name="White J."/>
            <person name="Sykes S."/>
            <person name="Heiman D."/>
            <person name="Young S."/>
            <person name="Zeng Q."/>
            <person name="Abouelleil A."/>
            <person name="Aftuck L."/>
            <person name="Bessette D."/>
            <person name="Brown A."/>
            <person name="FitzGerald M."/>
            <person name="Lui A."/>
            <person name="Macdonald J.P."/>
            <person name="Priest M."/>
            <person name="Orbach M.J."/>
            <person name="Galgiani J.N."/>
            <person name="Kirkland T.N."/>
            <person name="Cole G.T."/>
            <person name="Birren B.W."/>
            <person name="Henn M.R."/>
            <person name="Taylor J.W."/>
            <person name="Rounsley S.D."/>
        </authorList>
    </citation>
    <scope>GENOME REANNOTATION</scope>
    <source>
        <strain evidence="3">RS</strain>
    </source>
</reference>
<dbReference type="EMBL" id="GG704911">
    <property type="protein sequence ID" value="EAS35908.3"/>
    <property type="molecule type" value="Genomic_DNA"/>
</dbReference>
<evidence type="ECO:0000313" key="3">
    <source>
        <dbReference type="Proteomes" id="UP000001261"/>
    </source>
</evidence>
<proteinExistence type="predicted"/>
<dbReference type="RefSeq" id="XP_001247491.2">
    <property type="nucleotide sequence ID" value="XM_001247490.2"/>
</dbReference>
<feature type="compositionally biased region" description="Polar residues" evidence="1">
    <location>
        <begin position="203"/>
        <end position="222"/>
    </location>
</feature>
<dbReference type="KEGG" id="cim:CIMG_01262"/>
<gene>
    <name evidence="2" type="ORF">CIMG_01262</name>
</gene>
<dbReference type="GeneID" id="4567396"/>
<dbReference type="VEuPathDB" id="FungiDB:CIMG_01262"/>
<reference evidence="3" key="1">
    <citation type="journal article" date="2009" name="Genome Res.">
        <title>Comparative genomic analyses of the human fungal pathogens Coccidioides and their relatives.</title>
        <authorList>
            <person name="Sharpton T.J."/>
            <person name="Stajich J.E."/>
            <person name="Rounsley S.D."/>
            <person name="Gardner M.J."/>
            <person name="Wortman J.R."/>
            <person name="Jordar V.S."/>
            <person name="Maiti R."/>
            <person name="Kodira C.D."/>
            <person name="Neafsey D.E."/>
            <person name="Zeng Q."/>
            <person name="Hung C.-Y."/>
            <person name="McMahan C."/>
            <person name="Muszewska A."/>
            <person name="Grynberg M."/>
            <person name="Mandel M.A."/>
            <person name="Kellner E.M."/>
            <person name="Barker B.M."/>
            <person name="Galgiani J.N."/>
            <person name="Orbach M.J."/>
            <person name="Kirkland T.N."/>
            <person name="Cole G.T."/>
            <person name="Henn M.R."/>
            <person name="Birren B.W."/>
            <person name="Taylor J.W."/>
        </authorList>
    </citation>
    <scope>NUCLEOTIDE SEQUENCE [LARGE SCALE GENOMIC DNA]</scope>
    <source>
        <strain evidence="3">RS</strain>
    </source>
</reference>
<organism evidence="2 3">
    <name type="scientific">Coccidioides immitis (strain RS)</name>
    <name type="common">Valley fever fungus</name>
    <dbReference type="NCBI Taxonomy" id="246410"/>
    <lineage>
        <taxon>Eukaryota</taxon>
        <taxon>Fungi</taxon>
        <taxon>Dikarya</taxon>
        <taxon>Ascomycota</taxon>
        <taxon>Pezizomycotina</taxon>
        <taxon>Eurotiomycetes</taxon>
        <taxon>Eurotiomycetidae</taxon>
        <taxon>Onygenales</taxon>
        <taxon>Onygenaceae</taxon>
        <taxon>Coccidioides</taxon>
    </lineage>
</organism>
<keyword evidence="3" id="KW-1185">Reference proteome</keyword>
<feature type="region of interest" description="Disordered" evidence="1">
    <location>
        <begin position="260"/>
        <end position="309"/>
    </location>
</feature>
<sequence length="516" mass="54881">MESPGGIPLSLTVLKFSYVTTTTGRTSPLGWTHISGGVDLRAVFGRTQVRENGSSWTTGSPTLKVLRGLDVLEDLDLDALAREAVASSSSQIQISSSKAPIAVLVKSPCLAIRYPTRVNQIRRFQLKFASDADYRKAVSILSEVGCPITESTAGSFPPSTALLTRPNTASWPHSTASPVLGMRSSQAGSHSIRAVPATVPETRPSTIGSSSALGTTQPSRNTQVMNKNARLEYENSSERPSTAPIFLDAGSLIEQLPPKRELPFAKPQRRQQRYIPPKQTMGTTANSIDLSLNPQTHGGEPPPPESSIQASMTRLDSEGIQSPVARSAMDSIAKGDVFSTDMGTSTSFTPSSISTLGAALEIASDAAPVKAAQSILAESRTSTELGTSNAFFPGLYASSSRRLADKDGNTIDARPSPARSAVQLLPQTSNLSYSASSNPPQIPSQQSHIDSQPNISTVPVTSNLLTTTDLSSYLSTPTTERSALVESWVCQQLESDGFLALCQDVECVWKRIAFGL</sequence>
<dbReference type="AlphaFoldDB" id="J3KIT6"/>
<evidence type="ECO:0000313" key="2">
    <source>
        <dbReference type="EMBL" id="EAS35908.3"/>
    </source>
</evidence>
<feature type="compositionally biased region" description="Polar residues" evidence="1">
    <location>
        <begin position="280"/>
        <end position="296"/>
    </location>
</feature>
<dbReference type="InParanoid" id="J3KIT6"/>
<dbReference type="OMA" id="RRFQLKF"/>
<dbReference type="GO" id="GO:0007131">
    <property type="term" value="P:reciprocal meiotic recombination"/>
    <property type="evidence" value="ECO:0007669"/>
    <property type="project" value="InterPro"/>
</dbReference>
<protein>
    <submittedName>
        <fullName evidence="2">Uncharacterized protein</fullName>
    </submittedName>
</protein>
<dbReference type="OrthoDB" id="5360255at2759"/>
<feature type="region of interest" description="Disordered" evidence="1">
    <location>
        <begin position="430"/>
        <end position="453"/>
    </location>
</feature>
<dbReference type="Pfam" id="PF03525">
    <property type="entry name" value="Meiotic_rec114"/>
    <property type="match status" value="1"/>
</dbReference>